<organism evidence="2 3">
    <name type="scientific">Penicillium nordicum</name>
    <dbReference type="NCBI Taxonomy" id="229535"/>
    <lineage>
        <taxon>Eukaryota</taxon>
        <taxon>Fungi</taxon>
        <taxon>Dikarya</taxon>
        <taxon>Ascomycota</taxon>
        <taxon>Pezizomycotina</taxon>
        <taxon>Eurotiomycetes</taxon>
        <taxon>Eurotiomycetidae</taxon>
        <taxon>Eurotiales</taxon>
        <taxon>Aspergillaceae</taxon>
        <taxon>Penicillium</taxon>
    </lineage>
</organism>
<dbReference type="EMBL" id="LHQQ01000181">
    <property type="protein sequence ID" value="KOS39967.1"/>
    <property type="molecule type" value="Genomic_DNA"/>
</dbReference>
<evidence type="ECO:0000256" key="1">
    <source>
        <dbReference type="SAM" id="MobiDB-lite"/>
    </source>
</evidence>
<comment type="caution">
    <text evidence="2">The sequence shown here is derived from an EMBL/GenBank/DDBJ whole genome shotgun (WGS) entry which is preliminary data.</text>
</comment>
<accession>A0A0M8NYN0</accession>
<dbReference type="OrthoDB" id="4223756at2759"/>
<name>A0A0M8NYN0_9EURO</name>
<dbReference type="Proteomes" id="UP000037696">
    <property type="component" value="Unassembled WGS sequence"/>
</dbReference>
<proteinExistence type="predicted"/>
<keyword evidence="3" id="KW-1185">Reference proteome</keyword>
<dbReference type="AlphaFoldDB" id="A0A0M8NYN0"/>
<reference evidence="2 3" key="1">
    <citation type="submission" date="2015-08" db="EMBL/GenBank/DDBJ databases">
        <title>Genome sequencing of Penicillium nordicum.</title>
        <authorList>
            <person name="Nguyen H.D."/>
            <person name="Seifert K.A."/>
        </authorList>
    </citation>
    <scope>NUCLEOTIDE SEQUENCE [LARGE SCALE GENOMIC DNA]</scope>
    <source>
        <strain evidence="2 3">DAOMC 185683</strain>
    </source>
</reference>
<protein>
    <submittedName>
        <fullName evidence="2">Uncharacterized protein</fullName>
    </submittedName>
</protein>
<sequence>MSRTLSPQKKHVQSVTPEHPWRSDNPFGPPEVPSSGPSGIKRLRNTLSKLSPSAFTEKELLRKKNQYKSPLTQRNVDTLVTEQECNEAYKPNLHSPQIQVTEWLQGVS</sequence>
<evidence type="ECO:0000313" key="2">
    <source>
        <dbReference type="EMBL" id="KOS39967.1"/>
    </source>
</evidence>
<evidence type="ECO:0000313" key="3">
    <source>
        <dbReference type="Proteomes" id="UP000037696"/>
    </source>
</evidence>
<gene>
    <name evidence="2" type="ORF">ACN38_g9175</name>
</gene>
<feature type="region of interest" description="Disordered" evidence="1">
    <location>
        <begin position="1"/>
        <end position="42"/>
    </location>
</feature>